<gene>
    <name evidence="1" type="ORF">SAMN05216529_10748</name>
</gene>
<proteinExistence type="predicted"/>
<reference evidence="2" key="1">
    <citation type="submission" date="2017-07" db="EMBL/GenBank/DDBJ databases">
        <authorList>
            <person name="Varghese N."/>
            <person name="Submissions S."/>
        </authorList>
    </citation>
    <scope>NUCLEOTIDE SEQUENCE [LARGE SCALE GENOMIC DNA]</scope>
    <source>
        <strain evidence="2">NLAE-zl-C134</strain>
    </source>
</reference>
<evidence type="ECO:0000313" key="2">
    <source>
        <dbReference type="Proteomes" id="UP000254051"/>
    </source>
</evidence>
<keyword evidence="2" id="KW-1185">Reference proteome</keyword>
<dbReference type="RefSeq" id="WP_109711632.1">
    <property type="nucleotide sequence ID" value="NZ_QGDS01000007.1"/>
</dbReference>
<dbReference type="Proteomes" id="UP000254051">
    <property type="component" value="Unassembled WGS sequence"/>
</dbReference>
<sequence length="113" mass="13005">MVIPKPPIETLVDEMVYEQITEKDDYQRPMYAAPVTISNVRIDRTTKYSYTSGGRDILYNAVIFCYSGMTTPLQDFITESRVTFDGQEHIITNVLKNHEPYSDAIYSIELEVV</sequence>
<dbReference type="EMBL" id="UHJJ01000007">
    <property type="protein sequence ID" value="SUQ14595.1"/>
    <property type="molecule type" value="Genomic_DNA"/>
</dbReference>
<dbReference type="InterPro" id="IPR019612">
    <property type="entry name" value="Minor_capsid_put"/>
</dbReference>
<name>A0A315ZUT0_9FIRM</name>
<protein>
    <submittedName>
        <fullName evidence="1">Minor capsid protein</fullName>
    </submittedName>
</protein>
<evidence type="ECO:0000313" key="1">
    <source>
        <dbReference type="EMBL" id="SUQ14595.1"/>
    </source>
</evidence>
<accession>A0A315ZUT0</accession>
<dbReference type="OrthoDB" id="2054634at2"/>
<dbReference type="AlphaFoldDB" id="A0A315ZUT0"/>
<dbReference type="Pfam" id="PF10665">
    <property type="entry name" value="Minor_capsid_1"/>
    <property type="match status" value="1"/>
</dbReference>
<organism evidence="1 2">
    <name type="scientific">Faecalicatena contorta</name>
    <dbReference type="NCBI Taxonomy" id="39482"/>
    <lineage>
        <taxon>Bacteria</taxon>
        <taxon>Bacillati</taxon>
        <taxon>Bacillota</taxon>
        <taxon>Clostridia</taxon>
        <taxon>Lachnospirales</taxon>
        <taxon>Lachnospiraceae</taxon>
        <taxon>Faecalicatena</taxon>
    </lineage>
</organism>